<keyword evidence="7" id="KW-1185">Reference proteome</keyword>
<feature type="compositionally biased region" description="Basic and acidic residues" evidence="1">
    <location>
        <begin position="296"/>
        <end position="308"/>
    </location>
</feature>
<evidence type="ECO:0000256" key="2">
    <source>
        <dbReference type="SAM" id="Phobius"/>
    </source>
</evidence>
<dbReference type="STRING" id="551459.SAMN05421796_11238"/>
<dbReference type="PROSITE" id="PS51178">
    <property type="entry name" value="PASTA"/>
    <property type="match status" value="2"/>
</dbReference>
<keyword evidence="2" id="KW-0812">Transmembrane</keyword>
<feature type="domain" description="PASTA" evidence="3">
    <location>
        <begin position="39"/>
        <end position="105"/>
    </location>
</feature>
<proteinExistence type="predicted"/>
<keyword evidence="5" id="KW-0723">Serine/threonine-protein kinase</keyword>
<keyword evidence="5" id="KW-0418">Kinase</keyword>
<dbReference type="RefSeq" id="WP_076452783.1">
    <property type="nucleotide sequence ID" value="NZ_FTOJ01000012.1"/>
</dbReference>
<dbReference type="GO" id="GO:0004674">
    <property type="term" value="F:protein serine/threonine kinase activity"/>
    <property type="evidence" value="ECO:0007669"/>
    <property type="project" value="UniProtKB-KW"/>
</dbReference>
<dbReference type="EMBL" id="MUGO01000007">
    <property type="protein sequence ID" value="PQA95395.1"/>
    <property type="molecule type" value="Genomic_DNA"/>
</dbReference>
<evidence type="ECO:0000313" key="4">
    <source>
        <dbReference type="EMBL" id="PQA95395.1"/>
    </source>
</evidence>
<dbReference type="Proteomes" id="UP000186246">
    <property type="component" value="Unassembled WGS sequence"/>
</dbReference>
<dbReference type="Pfam" id="PF03793">
    <property type="entry name" value="PASTA"/>
    <property type="match status" value="2"/>
</dbReference>
<reference evidence="4 7" key="1">
    <citation type="submission" date="2016-11" db="EMBL/GenBank/DDBJ databases">
        <title>Whole genomes of Flavobacteriaceae.</title>
        <authorList>
            <person name="Stine C."/>
            <person name="Li C."/>
            <person name="Tadesse D."/>
        </authorList>
    </citation>
    <scope>NUCLEOTIDE SEQUENCE [LARGE SCALE GENOMIC DNA]</scope>
    <source>
        <strain evidence="4 7">DSM 21068</strain>
    </source>
</reference>
<dbReference type="SMART" id="SM00740">
    <property type="entry name" value="PASTA"/>
    <property type="match status" value="2"/>
</dbReference>
<accession>A0A1N7PA83</accession>
<evidence type="ECO:0000313" key="5">
    <source>
        <dbReference type="EMBL" id="SIT07426.1"/>
    </source>
</evidence>
<gene>
    <name evidence="4" type="ORF">B0A70_06190</name>
    <name evidence="5" type="ORF">SAMN05421796_11238</name>
</gene>
<organism evidence="5 6">
    <name type="scientific">Chryseobacterium piscicola</name>
    <dbReference type="NCBI Taxonomy" id="551459"/>
    <lineage>
        <taxon>Bacteria</taxon>
        <taxon>Pseudomonadati</taxon>
        <taxon>Bacteroidota</taxon>
        <taxon>Flavobacteriia</taxon>
        <taxon>Flavobacteriales</taxon>
        <taxon>Weeksellaceae</taxon>
        <taxon>Chryseobacterium group</taxon>
        <taxon>Chryseobacterium</taxon>
    </lineage>
</organism>
<reference evidence="6" key="3">
    <citation type="submission" date="2017-01" db="EMBL/GenBank/DDBJ databases">
        <authorList>
            <person name="Varghese N."/>
            <person name="Submissions S."/>
        </authorList>
    </citation>
    <scope>NUCLEOTIDE SEQUENCE [LARGE SCALE GENOMIC DNA]</scope>
    <source>
        <strain evidence="6">DSM 21068</strain>
    </source>
</reference>
<dbReference type="CDD" id="cd06577">
    <property type="entry name" value="PASTA_pknB"/>
    <property type="match status" value="2"/>
</dbReference>
<evidence type="ECO:0000256" key="1">
    <source>
        <dbReference type="SAM" id="MobiDB-lite"/>
    </source>
</evidence>
<dbReference type="EMBL" id="FTOJ01000012">
    <property type="protein sequence ID" value="SIT07426.1"/>
    <property type="molecule type" value="Genomic_DNA"/>
</dbReference>
<dbReference type="InterPro" id="IPR005543">
    <property type="entry name" value="PASTA_dom"/>
</dbReference>
<dbReference type="Proteomes" id="UP000238314">
    <property type="component" value="Unassembled WGS sequence"/>
</dbReference>
<evidence type="ECO:0000313" key="6">
    <source>
        <dbReference type="Proteomes" id="UP000186246"/>
    </source>
</evidence>
<protein>
    <submittedName>
        <fullName evidence="5">Serine/threonine protein kinase</fullName>
    </submittedName>
</protein>
<reference evidence="5" key="2">
    <citation type="submission" date="2017-01" db="EMBL/GenBank/DDBJ databases">
        <authorList>
            <person name="Mah S.A."/>
            <person name="Swanson W.J."/>
            <person name="Moy G.W."/>
            <person name="Vacquier V.D."/>
        </authorList>
    </citation>
    <scope>NUCLEOTIDE SEQUENCE [LARGE SCALE GENOMIC DNA]</scope>
    <source>
        <strain evidence="5">DSM 21068</strain>
    </source>
</reference>
<name>A0A1N7PA83_9FLAO</name>
<keyword evidence="2" id="KW-1133">Transmembrane helix</keyword>
<feature type="transmembrane region" description="Helical" evidence="2">
    <location>
        <begin position="6"/>
        <end position="29"/>
    </location>
</feature>
<keyword evidence="5" id="KW-0808">Transferase</keyword>
<sequence>MLKSFFNWRVLLNLILAAGVFVGLVYLTFRWLEIHTHHGDELQVPNVVNKSVHDAVKILDDSGLEYEVDSFKYDPRYRPFQVLQIYPAPGSRVKNGRSVTLKVNPRSWAPVSVPDVINKYSGLGFQRLDQVGLKVGDTIYEPSIQKDAILRILFKGSTIKPGTKIPRFSIIDVVIGSGPMRNIGIPNVVGLTVKEAKAVIARNLFEIGVIDYEDGGRDDNDIVYYQDPASGDIRDQGMQIDLWASKKTPAELMDKINELNSTYRMKVDTTLPPVRYEEVSSFQDTAPIETAPVADPPRRETPKNDATKPKTSTPANDKPKAKKVIV</sequence>
<dbReference type="AlphaFoldDB" id="A0A1N7PA83"/>
<keyword evidence="2" id="KW-0472">Membrane</keyword>
<dbReference type="Gene3D" id="3.30.10.20">
    <property type="match status" value="3"/>
</dbReference>
<feature type="region of interest" description="Disordered" evidence="1">
    <location>
        <begin position="278"/>
        <end position="326"/>
    </location>
</feature>
<dbReference type="OrthoDB" id="9803895at2"/>
<evidence type="ECO:0000259" key="3">
    <source>
        <dbReference type="PROSITE" id="PS51178"/>
    </source>
</evidence>
<evidence type="ECO:0000313" key="7">
    <source>
        <dbReference type="Proteomes" id="UP000238314"/>
    </source>
</evidence>
<feature type="domain" description="PASTA" evidence="3">
    <location>
        <begin position="178"/>
        <end position="246"/>
    </location>
</feature>